<accession>A0A501PSK8</accession>
<dbReference type="EMBL" id="VFIY01000004">
    <property type="protein sequence ID" value="TPD62766.1"/>
    <property type="molecule type" value="Genomic_DNA"/>
</dbReference>
<evidence type="ECO:0000259" key="4">
    <source>
        <dbReference type="PROSITE" id="PS51184"/>
    </source>
</evidence>
<dbReference type="Pfam" id="PF08007">
    <property type="entry name" value="JmjC_2"/>
    <property type="match status" value="1"/>
</dbReference>
<dbReference type="GO" id="GO:0046872">
    <property type="term" value="F:metal ion binding"/>
    <property type="evidence" value="ECO:0007669"/>
    <property type="project" value="UniProtKB-KW"/>
</dbReference>
<dbReference type="Gene3D" id="3.40.366.30">
    <property type="entry name" value="50S ribosomal protein L16 arginine hydroxylase, Chain A, Domain 2"/>
    <property type="match status" value="1"/>
</dbReference>
<protein>
    <submittedName>
        <fullName evidence="5">Cupin domain-containing protein</fullName>
    </submittedName>
</protein>
<evidence type="ECO:0000256" key="3">
    <source>
        <dbReference type="ARBA" id="ARBA00023004"/>
    </source>
</evidence>
<evidence type="ECO:0000313" key="5">
    <source>
        <dbReference type="EMBL" id="TPD62766.1"/>
    </source>
</evidence>
<dbReference type="PANTHER" id="PTHR13096:SF8">
    <property type="entry name" value="RIBOSOMAL OXYGENASE 1"/>
    <property type="match status" value="1"/>
</dbReference>
<dbReference type="OrthoDB" id="9764016at2"/>
<dbReference type="GO" id="GO:0016706">
    <property type="term" value="F:2-oxoglutarate-dependent dioxygenase activity"/>
    <property type="evidence" value="ECO:0007669"/>
    <property type="project" value="TreeGrafter"/>
</dbReference>
<dbReference type="InterPro" id="IPR039994">
    <property type="entry name" value="NO66-like"/>
</dbReference>
<proteinExistence type="predicted"/>
<comment type="cofactor">
    <cofactor evidence="1">
        <name>Fe(2+)</name>
        <dbReference type="ChEBI" id="CHEBI:29033"/>
    </cofactor>
</comment>
<sequence length="381" mass="41988">MTSTLDIHTSFPDAPEFYEVYWNRKPFVVKGGVEAGLAAELIEPDELAGLSLEEEVRSRLVTGPVGGWACRHGPFEEGDFAGLGEQGWNLLVHNVEHFHPPVARLLPLFNFSPRWLLDDIMISYSVPGGTVGPHIDSYHVFLVQGQGRRRWKVGAAALKEERYIPGIDLRVLRDDFDGTSVDVGPGDVIYIPPRVPHEGITLESALTYSVGFLGPSVPELFMAYGQYLEERGETEARYLGDGLTEQNGGFAAGPEVTGGIRQLMKQGLEGQTFTDWLVSYFSTSPVEDEIYQEPSPDIREFLTEGTLSRPEQEKIVISPSANGDMLVGYRGECYRVAGSNEPLLRKIESGEIISASDLENLFDGDELPSLLKNILLASSPE</sequence>
<keyword evidence="6" id="KW-1185">Reference proteome</keyword>
<evidence type="ECO:0000256" key="2">
    <source>
        <dbReference type="ARBA" id="ARBA00022723"/>
    </source>
</evidence>
<evidence type="ECO:0000313" key="6">
    <source>
        <dbReference type="Proteomes" id="UP000319148"/>
    </source>
</evidence>
<dbReference type="SMART" id="SM00558">
    <property type="entry name" value="JmjC"/>
    <property type="match status" value="1"/>
</dbReference>
<dbReference type="AlphaFoldDB" id="A0A501PSK8"/>
<reference evidence="6" key="1">
    <citation type="submission" date="2019-06" db="EMBL/GenBank/DDBJ databases">
        <title>The complete genome of Emcibacter congregatus ZYLT.</title>
        <authorList>
            <person name="Zhao Z."/>
        </authorList>
    </citation>
    <scope>NUCLEOTIDE SEQUENCE [LARGE SCALE GENOMIC DNA]</scope>
    <source>
        <strain evidence="6">MCCC 1A06723</strain>
    </source>
</reference>
<gene>
    <name evidence="5" type="ORF">FIV46_01420</name>
</gene>
<dbReference type="PROSITE" id="PS51184">
    <property type="entry name" value="JMJC"/>
    <property type="match status" value="1"/>
</dbReference>
<keyword evidence="2" id="KW-0479">Metal-binding</keyword>
<evidence type="ECO:0000256" key="1">
    <source>
        <dbReference type="ARBA" id="ARBA00001954"/>
    </source>
</evidence>
<dbReference type="RefSeq" id="WP_139938016.1">
    <property type="nucleotide sequence ID" value="NZ_JBHSYP010000022.1"/>
</dbReference>
<dbReference type="InterPro" id="IPR003347">
    <property type="entry name" value="JmjC_dom"/>
</dbReference>
<dbReference type="SUPFAM" id="SSF51197">
    <property type="entry name" value="Clavaminate synthase-like"/>
    <property type="match status" value="1"/>
</dbReference>
<dbReference type="Proteomes" id="UP000319148">
    <property type="component" value="Unassembled WGS sequence"/>
</dbReference>
<comment type="caution">
    <text evidence="5">The sequence shown here is derived from an EMBL/GenBank/DDBJ whole genome shotgun (WGS) entry which is preliminary data.</text>
</comment>
<keyword evidence="3" id="KW-0408">Iron</keyword>
<feature type="domain" description="JmjC" evidence="4">
    <location>
        <begin position="101"/>
        <end position="229"/>
    </location>
</feature>
<dbReference type="Gene3D" id="2.60.120.650">
    <property type="entry name" value="Cupin"/>
    <property type="match status" value="1"/>
</dbReference>
<name>A0A501PSK8_9PROT</name>
<organism evidence="5 6">
    <name type="scientific">Emcibacter nanhaiensis</name>
    <dbReference type="NCBI Taxonomy" id="1505037"/>
    <lineage>
        <taxon>Bacteria</taxon>
        <taxon>Pseudomonadati</taxon>
        <taxon>Pseudomonadota</taxon>
        <taxon>Alphaproteobacteria</taxon>
        <taxon>Emcibacterales</taxon>
        <taxon>Emcibacteraceae</taxon>
        <taxon>Emcibacter</taxon>
    </lineage>
</organism>
<dbReference type="PANTHER" id="PTHR13096">
    <property type="entry name" value="MINA53 MYC INDUCED NUCLEAR ANTIGEN"/>
    <property type="match status" value="1"/>
</dbReference>